<dbReference type="Gene3D" id="3.60.21.10">
    <property type="match status" value="1"/>
</dbReference>
<organism evidence="2 3">
    <name type="scientific">Piloderma croceum (strain F 1598)</name>
    <dbReference type="NCBI Taxonomy" id="765440"/>
    <lineage>
        <taxon>Eukaryota</taxon>
        <taxon>Fungi</taxon>
        <taxon>Dikarya</taxon>
        <taxon>Basidiomycota</taxon>
        <taxon>Agaricomycotina</taxon>
        <taxon>Agaricomycetes</taxon>
        <taxon>Agaricomycetidae</taxon>
        <taxon>Atheliales</taxon>
        <taxon>Atheliaceae</taxon>
        <taxon>Piloderma</taxon>
    </lineage>
</organism>
<dbReference type="InterPro" id="IPR029052">
    <property type="entry name" value="Metallo-depent_PP-like"/>
</dbReference>
<protein>
    <recommendedName>
        <fullName evidence="1">Calcineurin-like phosphoesterase domain-containing protein</fullName>
    </recommendedName>
</protein>
<accession>A0A0C3FZX9</accession>
<dbReference type="PANTHER" id="PTHR37844">
    <property type="entry name" value="SER/THR PROTEIN PHOSPHATASE SUPERFAMILY (AFU_ORTHOLOGUE AFUA_1G14840)"/>
    <property type="match status" value="1"/>
</dbReference>
<reference evidence="2 3" key="1">
    <citation type="submission" date="2014-04" db="EMBL/GenBank/DDBJ databases">
        <authorList>
            <consortium name="DOE Joint Genome Institute"/>
            <person name="Kuo A."/>
            <person name="Tarkka M."/>
            <person name="Buscot F."/>
            <person name="Kohler A."/>
            <person name="Nagy L.G."/>
            <person name="Floudas D."/>
            <person name="Copeland A."/>
            <person name="Barry K.W."/>
            <person name="Cichocki N."/>
            <person name="Veneault-Fourrey C."/>
            <person name="LaButti K."/>
            <person name="Lindquist E.A."/>
            <person name="Lipzen A."/>
            <person name="Lundell T."/>
            <person name="Morin E."/>
            <person name="Murat C."/>
            <person name="Sun H."/>
            <person name="Tunlid A."/>
            <person name="Henrissat B."/>
            <person name="Grigoriev I.V."/>
            <person name="Hibbett D.S."/>
            <person name="Martin F."/>
            <person name="Nordberg H.P."/>
            <person name="Cantor M.N."/>
            <person name="Hua S.X."/>
        </authorList>
    </citation>
    <scope>NUCLEOTIDE SEQUENCE [LARGE SCALE GENOMIC DNA]</scope>
    <source>
        <strain evidence="2 3">F 1598</strain>
    </source>
</reference>
<dbReference type="HOGENOM" id="CLU_060372_0_1_1"/>
<dbReference type="SUPFAM" id="SSF56300">
    <property type="entry name" value="Metallo-dependent phosphatases"/>
    <property type="match status" value="1"/>
</dbReference>
<dbReference type="Proteomes" id="UP000054166">
    <property type="component" value="Unassembled WGS sequence"/>
</dbReference>
<reference evidence="3" key="2">
    <citation type="submission" date="2015-01" db="EMBL/GenBank/DDBJ databases">
        <title>Evolutionary Origins and Diversification of the Mycorrhizal Mutualists.</title>
        <authorList>
            <consortium name="DOE Joint Genome Institute"/>
            <consortium name="Mycorrhizal Genomics Consortium"/>
            <person name="Kohler A."/>
            <person name="Kuo A."/>
            <person name="Nagy L.G."/>
            <person name="Floudas D."/>
            <person name="Copeland A."/>
            <person name="Barry K.W."/>
            <person name="Cichocki N."/>
            <person name="Veneault-Fourrey C."/>
            <person name="LaButti K."/>
            <person name="Lindquist E.A."/>
            <person name="Lipzen A."/>
            <person name="Lundell T."/>
            <person name="Morin E."/>
            <person name="Murat C."/>
            <person name="Riley R."/>
            <person name="Ohm R."/>
            <person name="Sun H."/>
            <person name="Tunlid A."/>
            <person name="Henrissat B."/>
            <person name="Grigoriev I.V."/>
            <person name="Hibbett D.S."/>
            <person name="Martin F."/>
        </authorList>
    </citation>
    <scope>NUCLEOTIDE SEQUENCE [LARGE SCALE GENOMIC DNA]</scope>
    <source>
        <strain evidence="3">F 1598</strain>
    </source>
</reference>
<dbReference type="OrthoDB" id="550558at2759"/>
<proteinExistence type="predicted"/>
<name>A0A0C3FZX9_PILCF</name>
<evidence type="ECO:0000313" key="2">
    <source>
        <dbReference type="EMBL" id="KIM85319.1"/>
    </source>
</evidence>
<dbReference type="AlphaFoldDB" id="A0A0C3FZX9"/>
<sequence>MSSATSISIQLVSDLHLEIGYGQGYEGFKIVPKAEILALLGDIGAICDDRLFGFLRRQLLQFKRVFYVLGNHEFYRMNRNDAISKVRTFASQMKGEHVRDSSIGEFTLLDRTRVDLTPSVTLLGATLWSQLNPDHLDFLRSAPTDFKRVAGLTPETFMALHIADRAWLNQEIEHIRTHEPRRAVIVFTHHAPTLQDTADPKYADGPTQSAFATELTADKCWGSPVKVWAFGHTHWSCDFMREGVRVASNQKGYFKGDHEFDPEFILELW</sequence>
<evidence type="ECO:0000259" key="1">
    <source>
        <dbReference type="Pfam" id="PF00149"/>
    </source>
</evidence>
<feature type="domain" description="Calcineurin-like phosphoesterase" evidence="1">
    <location>
        <begin position="11"/>
        <end position="235"/>
    </location>
</feature>
<dbReference type="EMBL" id="KN832985">
    <property type="protein sequence ID" value="KIM85319.1"/>
    <property type="molecule type" value="Genomic_DNA"/>
</dbReference>
<keyword evidence="3" id="KW-1185">Reference proteome</keyword>
<gene>
    <name evidence="2" type="ORF">PILCRDRAFT_66564</name>
</gene>
<dbReference type="InterPro" id="IPR004843">
    <property type="entry name" value="Calcineurin-like_PHP"/>
</dbReference>
<dbReference type="PANTHER" id="PTHR37844:SF2">
    <property type="entry name" value="SER_THR PROTEIN PHOSPHATASE SUPERFAMILY (AFU_ORTHOLOGUE AFUA_1G14840)"/>
    <property type="match status" value="1"/>
</dbReference>
<dbReference type="Pfam" id="PF00149">
    <property type="entry name" value="Metallophos"/>
    <property type="match status" value="1"/>
</dbReference>
<dbReference type="GO" id="GO:0016787">
    <property type="term" value="F:hydrolase activity"/>
    <property type="evidence" value="ECO:0007669"/>
    <property type="project" value="InterPro"/>
</dbReference>
<evidence type="ECO:0000313" key="3">
    <source>
        <dbReference type="Proteomes" id="UP000054166"/>
    </source>
</evidence>
<dbReference type="InParanoid" id="A0A0C3FZX9"/>